<keyword evidence="2" id="KW-1185">Reference proteome</keyword>
<organism evidence="1 2">
    <name type="scientific">Undibacterium baiyunense</name>
    <dbReference type="NCBI Taxonomy" id="2828731"/>
    <lineage>
        <taxon>Bacteria</taxon>
        <taxon>Pseudomonadati</taxon>
        <taxon>Pseudomonadota</taxon>
        <taxon>Betaproteobacteria</taxon>
        <taxon>Burkholderiales</taxon>
        <taxon>Oxalobacteraceae</taxon>
        <taxon>Undibacterium</taxon>
    </lineage>
</organism>
<dbReference type="Proteomes" id="UP000680158">
    <property type="component" value="Unassembled WGS sequence"/>
</dbReference>
<accession>A0A941I271</accession>
<gene>
    <name evidence="1" type="ORF">KDM92_00415</name>
</gene>
<reference evidence="1 2" key="1">
    <citation type="submission" date="2021-04" db="EMBL/GenBank/DDBJ databases">
        <title>novel species isolated from subtropical streams in China.</title>
        <authorList>
            <person name="Lu H."/>
        </authorList>
    </citation>
    <scope>NUCLEOTIDE SEQUENCE [LARGE SCALE GENOMIC DNA]</scope>
    <source>
        <strain evidence="1 2">BYS107W</strain>
    </source>
</reference>
<proteinExistence type="predicted"/>
<dbReference type="RefSeq" id="WP_212682513.1">
    <property type="nucleotide sequence ID" value="NZ_JAGSPM010000001.1"/>
</dbReference>
<protein>
    <recommendedName>
        <fullName evidence="3">DUF4372 domain-containing protein</fullName>
    </recommendedName>
</protein>
<evidence type="ECO:0000313" key="1">
    <source>
        <dbReference type="EMBL" id="MBR7745026.1"/>
    </source>
</evidence>
<name>A0A941I271_9BURK</name>
<dbReference type="EMBL" id="JAGSPM010000001">
    <property type="protein sequence ID" value="MBR7745026.1"/>
    <property type="molecule type" value="Genomic_DNA"/>
</dbReference>
<evidence type="ECO:0000313" key="2">
    <source>
        <dbReference type="Proteomes" id="UP000680158"/>
    </source>
</evidence>
<comment type="caution">
    <text evidence="1">The sequence shown here is derived from an EMBL/GenBank/DDBJ whole genome shotgun (WGS) entry which is preliminary data.</text>
</comment>
<evidence type="ECO:0008006" key="3">
    <source>
        <dbReference type="Google" id="ProtNLM"/>
    </source>
</evidence>
<sequence>MSDKARYYPLKDLVGQFLFDLPAQRKKSQFEFGSFNYLNKRQSCHKASKMLASNDSAIA</sequence>
<dbReference type="AlphaFoldDB" id="A0A941I271"/>